<accession>A0A385FV88</accession>
<evidence type="ECO:0000256" key="1">
    <source>
        <dbReference type="SAM" id="Phobius"/>
    </source>
</evidence>
<protein>
    <submittedName>
        <fullName evidence="2">Uncharacterized protein</fullName>
    </submittedName>
</protein>
<gene>
    <name evidence="2" type="ORF">TRI12_00009</name>
</gene>
<reference evidence="2" key="1">
    <citation type="submission" date="2018-07" db="EMBL/GenBank/DDBJ databases">
        <title>Functional screening for triclosan resistance in a wastewater metagenome and isolates of Escherichia coli and Enterococcus spp. from a large Canadian healthcare region.</title>
        <authorList>
            <person name="Cameron A."/>
            <person name="Barbieri R."/>
            <person name="Read R.R."/>
            <person name="Church D.L."/>
            <person name="Adator E.H."/>
            <person name="McAllister T.A."/>
        </authorList>
    </citation>
    <scope>NUCLEOTIDE SEQUENCE</scope>
</reference>
<organism evidence="2">
    <name type="scientific">uncultured organism</name>
    <dbReference type="NCBI Taxonomy" id="155900"/>
    <lineage>
        <taxon>unclassified sequences</taxon>
        <taxon>environmental samples</taxon>
    </lineage>
</organism>
<name>A0A385FV88_9ZZZZ</name>
<sequence length="281" mass="31997">MTSINFHPILLDTWHSILSIINSAFISAFFSSLAGAGLGVWGAQRFTERTTRRKELLDALRQVNGLIVLGATIANQAMRLKKQHIEPLSITYFEERKRAENLNAAYLHGSAPEKIYFKLEMMHITPLIPPIEALKNITYSARLMPGRALALVSMVEQSLTEMSHSIKVRSEQIEVFKNQEMPTVISVQNYFGLTRRDGNTDALYHDSMVAIREYTNDVIFFAVELTEDLQIHANKIHEKLIHLTKDVGNVNTVDYSTPRRLGIIPPRENYEDWLSGFKSHD</sequence>
<dbReference type="EMBL" id="MH687385">
    <property type="protein sequence ID" value="AXV45537.1"/>
    <property type="molecule type" value="Genomic_DNA"/>
</dbReference>
<dbReference type="AlphaFoldDB" id="A0A385FV88"/>
<feature type="transmembrane region" description="Helical" evidence="1">
    <location>
        <begin position="20"/>
        <end position="43"/>
    </location>
</feature>
<evidence type="ECO:0000313" key="2">
    <source>
        <dbReference type="EMBL" id="AXV45537.1"/>
    </source>
</evidence>
<keyword evidence="1" id="KW-1133">Transmembrane helix</keyword>
<keyword evidence="1" id="KW-0812">Transmembrane</keyword>
<proteinExistence type="predicted"/>
<keyword evidence="1" id="KW-0472">Membrane</keyword>